<proteinExistence type="predicted"/>
<organism evidence="7">
    <name type="scientific">Salmonella enterica subsp. enterica serovar Chester</name>
    <dbReference type="NCBI Taxonomy" id="149386"/>
    <lineage>
        <taxon>Bacteria</taxon>
        <taxon>Pseudomonadati</taxon>
        <taxon>Pseudomonadota</taxon>
        <taxon>Gammaproteobacteria</taxon>
        <taxon>Enterobacterales</taxon>
        <taxon>Enterobacteriaceae</taxon>
        <taxon>Salmonella</taxon>
    </lineage>
</organism>
<dbReference type="PROSITE" id="PS51918">
    <property type="entry name" value="RADICAL_SAM"/>
    <property type="match status" value="1"/>
</dbReference>
<dbReference type="InterPro" id="IPR050377">
    <property type="entry name" value="Radical_SAM_PqqE_MftC-like"/>
</dbReference>
<dbReference type="EMBL" id="AAMIYH010000027">
    <property type="protein sequence ID" value="EDH8304221.1"/>
    <property type="molecule type" value="Genomic_DNA"/>
</dbReference>
<name>A0A635RBI7_SALET</name>
<dbReference type="InterPro" id="IPR013785">
    <property type="entry name" value="Aldolase_TIM"/>
</dbReference>
<sequence length="305" mass="35512">MIDNVESRISTKLYDKPTILSVVTTSKCNLDCSFCGGAYYMNREDSSRAFQRERILELLQENPAIKEIHWTGGEPLLVQRKIEDFVNELKVSHPHLEHHLYTNGLKLRKSHLTLLKDFEHVFVSIDGYKRSERPFMRFIEEDSHEALEALYELDNFQTWAVITRDQLADKRWYEDIVELHRAMYHYRPRAFSLMFDAQMPKPLSPDHVMNFVYGYLKIQENMERLNVQTGESCGVSVSKIFENECNVCSEELYLNADGTEHQLQNAPAILNGGCNQLACSIGVGAYEYIKRVIYAERKRISKDEQ</sequence>
<dbReference type="GO" id="GO:0003824">
    <property type="term" value="F:catalytic activity"/>
    <property type="evidence" value="ECO:0007669"/>
    <property type="project" value="InterPro"/>
</dbReference>
<keyword evidence="2" id="KW-0949">S-adenosyl-L-methionine</keyword>
<evidence type="ECO:0000256" key="5">
    <source>
        <dbReference type="ARBA" id="ARBA00023014"/>
    </source>
</evidence>
<dbReference type="SFLD" id="SFLDG01067">
    <property type="entry name" value="SPASM/twitch_domain_containing"/>
    <property type="match status" value="1"/>
</dbReference>
<dbReference type="SUPFAM" id="SSF102114">
    <property type="entry name" value="Radical SAM enzymes"/>
    <property type="match status" value="1"/>
</dbReference>
<dbReference type="PANTHER" id="PTHR11228:SF7">
    <property type="entry name" value="PQQA PEPTIDE CYCLASE"/>
    <property type="match status" value="1"/>
</dbReference>
<dbReference type="Pfam" id="PF04055">
    <property type="entry name" value="Radical_SAM"/>
    <property type="match status" value="1"/>
</dbReference>
<dbReference type="AlphaFoldDB" id="A0A635RBI7"/>
<dbReference type="SFLD" id="SFLDS00029">
    <property type="entry name" value="Radical_SAM"/>
    <property type="match status" value="1"/>
</dbReference>
<comment type="caution">
    <text evidence="7">The sequence shown here is derived from an EMBL/GenBank/DDBJ whole genome shotgun (WGS) entry which is preliminary data.</text>
</comment>
<accession>A0A635RBI7</accession>
<dbReference type="InterPro" id="IPR007197">
    <property type="entry name" value="rSAM"/>
</dbReference>
<dbReference type="GO" id="GO:0051536">
    <property type="term" value="F:iron-sulfur cluster binding"/>
    <property type="evidence" value="ECO:0007669"/>
    <property type="project" value="UniProtKB-KW"/>
</dbReference>
<feature type="domain" description="Radical SAM core" evidence="6">
    <location>
        <begin position="14"/>
        <end position="226"/>
    </location>
</feature>
<gene>
    <name evidence="7" type="ORF">CB695_22415</name>
</gene>
<dbReference type="CDD" id="cd01335">
    <property type="entry name" value="Radical_SAM"/>
    <property type="match status" value="1"/>
</dbReference>
<evidence type="ECO:0000256" key="1">
    <source>
        <dbReference type="ARBA" id="ARBA00001966"/>
    </source>
</evidence>
<evidence type="ECO:0000313" key="7">
    <source>
        <dbReference type="EMBL" id="EDH8304221.1"/>
    </source>
</evidence>
<evidence type="ECO:0000256" key="2">
    <source>
        <dbReference type="ARBA" id="ARBA00022691"/>
    </source>
</evidence>
<evidence type="ECO:0000256" key="3">
    <source>
        <dbReference type="ARBA" id="ARBA00022723"/>
    </source>
</evidence>
<keyword evidence="3" id="KW-0479">Metal-binding</keyword>
<keyword evidence="4" id="KW-0408">Iron</keyword>
<dbReference type="Gene3D" id="3.20.20.70">
    <property type="entry name" value="Aldolase class I"/>
    <property type="match status" value="1"/>
</dbReference>
<reference evidence="7" key="1">
    <citation type="submission" date="2018-07" db="EMBL/GenBank/DDBJ databases">
        <authorList>
            <person name="Ashton P.M."/>
            <person name="Dallman T."/>
            <person name="Nair S."/>
            <person name="De Pinna E."/>
            <person name="Peters T."/>
            <person name="Grant K."/>
        </authorList>
    </citation>
    <scope>NUCLEOTIDE SEQUENCE</scope>
    <source>
        <strain evidence="7">368335</strain>
    </source>
</reference>
<keyword evidence="5" id="KW-0411">Iron-sulfur</keyword>
<evidence type="ECO:0000259" key="6">
    <source>
        <dbReference type="PROSITE" id="PS51918"/>
    </source>
</evidence>
<protein>
    <recommendedName>
        <fullName evidence="6">Radical SAM core domain-containing protein</fullName>
    </recommendedName>
</protein>
<comment type="cofactor">
    <cofactor evidence="1">
        <name>[4Fe-4S] cluster</name>
        <dbReference type="ChEBI" id="CHEBI:49883"/>
    </cofactor>
</comment>
<dbReference type="InterPro" id="IPR058240">
    <property type="entry name" value="rSAM_sf"/>
</dbReference>
<dbReference type="PANTHER" id="PTHR11228">
    <property type="entry name" value="RADICAL SAM DOMAIN PROTEIN"/>
    <property type="match status" value="1"/>
</dbReference>
<dbReference type="GO" id="GO:0046872">
    <property type="term" value="F:metal ion binding"/>
    <property type="evidence" value="ECO:0007669"/>
    <property type="project" value="UniProtKB-KW"/>
</dbReference>
<evidence type="ECO:0000256" key="4">
    <source>
        <dbReference type="ARBA" id="ARBA00023004"/>
    </source>
</evidence>